<dbReference type="InterPro" id="IPR042100">
    <property type="entry name" value="Bug_dom1"/>
</dbReference>
<dbReference type="PANTHER" id="PTHR42928">
    <property type="entry name" value="TRICARBOXYLATE-BINDING PROTEIN"/>
    <property type="match status" value="1"/>
</dbReference>
<dbReference type="InterPro" id="IPR006311">
    <property type="entry name" value="TAT_signal"/>
</dbReference>
<proteinExistence type="inferred from homology"/>
<dbReference type="Gene3D" id="3.40.190.150">
    <property type="entry name" value="Bordetella uptake gene, domain 1"/>
    <property type="match status" value="1"/>
</dbReference>
<dbReference type="AlphaFoldDB" id="A0A7Y9IQI8"/>
<evidence type="ECO:0000256" key="2">
    <source>
        <dbReference type="SAM" id="SignalP"/>
    </source>
</evidence>
<dbReference type="PROSITE" id="PS51318">
    <property type="entry name" value="TAT"/>
    <property type="match status" value="1"/>
</dbReference>
<dbReference type="InterPro" id="IPR005064">
    <property type="entry name" value="BUG"/>
</dbReference>
<dbReference type="Pfam" id="PF03401">
    <property type="entry name" value="TctC"/>
    <property type="match status" value="1"/>
</dbReference>
<keyword evidence="3" id="KW-0675">Receptor</keyword>
<evidence type="ECO:0000313" key="3">
    <source>
        <dbReference type="EMBL" id="NYE81070.1"/>
    </source>
</evidence>
<evidence type="ECO:0000256" key="1">
    <source>
        <dbReference type="ARBA" id="ARBA00006987"/>
    </source>
</evidence>
<dbReference type="PIRSF" id="PIRSF017082">
    <property type="entry name" value="YflP"/>
    <property type="match status" value="1"/>
</dbReference>
<accession>A0A7Y9IQI8</accession>
<dbReference type="EMBL" id="JACBYR010000001">
    <property type="protein sequence ID" value="NYE81070.1"/>
    <property type="molecule type" value="Genomic_DNA"/>
</dbReference>
<dbReference type="CDD" id="cd13578">
    <property type="entry name" value="PBP2_Bug27"/>
    <property type="match status" value="1"/>
</dbReference>
<dbReference type="Proteomes" id="UP000542125">
    <property type="component" value="Unassembled WGS sequence"/>
</dbReference>
<keyword evidence="4" id="KW-1185">Reference proteome</keyword>
<feature type="chain" id="PRO_5030832858" evidence="2">
    <location>
        <begin position="29"/>
        <end position="329"/>
    </location>
</feature>
<protein>
    <submittedName>
        <fullName evidence="3">Tripartite-type tricarboxylate transporter receptor subunit TctC</fullName>
    </submittedName>
</protein>
<dbReference type="PANTHER" id="PTHR42928:SF5">
    <property type="entry name" value="BLR1237 PROTEIN"/>
    <property type="match status" value="1"/>
</dbReference>
<keyword evidence="2" id="KW-0732">Signal</keyword>
<evidence type="ECO:0000313" key="4">
    <source>
        <dbReference type="Proteomes" id="UP000542125"/>
    </source>
</evidence>
<organism evidence="3 4">
    <name type="scientific">Pigmentiphaga litoralis</name>
    <dbReference type="NCBI Taxonomy" id="516702"/>
    <lineage>
        <taxon>Bacteria</taxon>
        <taxon>Pseudomonadati</taxon>
        <taxon>Pseudomonadota</taxon>
        <taxon>Betaproteobacteria</taxon>
        <taxon>Burkholderiales</taxon>
        <taxon>Alcaligenaceae</taxon>
        <taxon>Pigmentiphaga</taxon>
    </lineage>
</organism>
<feature type="signal peptide" evidence="2">
    <location>
        <begin position="1"/>
        <end position="28"/>
    </location>
</feature>
<reference evidence="3 4" key="1">
    <citation type="submission" date="2020-07" db="EMBL/GenBank/DDBJ databases">
        <title>Genomic Encyclopedia of Type Strains, Phase IV (KMG-V): Genome sequencing to study the core and pangenomes of soil and plant-associated prokaryotes.</title>
        <authorList>
            <person name="Whitman W."/>
        </authorList>
    </citation>
    <scope>NUCLEOTIDE SEQUENCE [LARGE SCALE GENOMIC DNA]</scope>
    <source>
        <strain evidence="3 4">SAS40</strain>
    </source>
</reference>
<sequence>MNKRRTLLTGALLCAVTTAAPLTAPVMAADAAYPNRPVRIIVPYPPGGTVDAVARVVAEGLTEQLGQTFVVENRAGASGSIGSEAVVRAAPDGYTLLVNASTFAASPLLMKNLPYDINRDFTPITNLGDVPLLVTAYPGIPAANLREFIALVRKNPGKYNFGSSAVGSASHLAEEAIKYEAKLDIGIVQYKGTGPALTDTMGGHVSAMTDAIPSSLPHVKGGKLKAMAVTSAQRLPSLPDVPTVAESGLDGFDMVSWYGLWGPAKLPADITHKLHEQVVKALKSQRVAQVLSEQGFIPRGSTPEAFAAYVKSENAKYDKLVKAANIKVD</sequence>
<name>A0A7Y9IQI8_9BURK</name>
<dbReference type="Gene3D" id="3.40.190.10">
    <property type="entry name" value="Periplasmic binding protein-like II"/>
    <property type="match status" value="1"/>
</dbReference>
<dbReference type="RefSeq" id="WP_257022297.1">
    <property type="nucleotide sequence ID" value="NZ_JACBYR010000001.1"/>
</dbReference>
<comment type="caution">
    <text evidence="3">The sequence shown here is derived from an EMBL/GenBank/DDBJ whole genome shotgun (WGS) entry which is preliminary data.</text>
</comment>
<comment type="similarity">
    <text evidence="1">Belongs to the UPF0065 (bug) family.</text>
</comment>
<gene>
    <name evidence="3" type="ORF">FHW18_000341</name>
</gene>